<evidence type="ECO:0000313" key="3">
    <source>
        <dbReference type="EMBL" id="AXN02436.1"/>
    </source>
</evidence>
<gene>
    <name evidence="3" type="ORF">C9I84_030</name>
</gene>
<keyword evidence="2 3" id="KW-0808">Transferase</keyword>
<accession>A0A346E0D1</accession>
<dbReference type="SUPFAM" id="SSF53335">
    <property type="entry name" value="S-adenosyl-L-methionine-dependent methyltransferases"/>
    <property type="match status" value="1"/>
</dbReference>
<dbReference type="PANTHER" id="PTHR43542">
    <property type="entry name" value="METHYLTRANSFERASE"/>
    <property type="match status" value="1"/>
</dbReference>
<dbReference type="InterPro" id="IPR002052">
    <property type="entry name" value="DNA_methylase_N6_adenine_CS"/>
</dbReference>
<dbReference type="Gene3D" id="3.40.50.150">
    <property type="entry name" value="Vaccinia Virus protein VP39"/>
    <property type="match status" value="1"/>
</dbReference>
<protein>
    <submittedName>
        <fullName evidence="3">16S rRNA (Guanine(966)-N(2))-methyltransferase</fullName>
    </submittedName>
</protein>
<evidence type="ECO:0000256" key="1">
    <source>
        <dbReference type="ARBA" id="ARBA00022603"/>
    </source>
</evidence>
<dbReference type="KEGG" id="vfg:C9I84_030"/>
<dbReference type="GO" id="GO:0008168">
    <property type="term" value="F:methyltransferase activity"/>
    <property type="evidence" value="ECO:0007669"/>
    <property type="project" value="UniProtKB-KW"/>
</dbReference>
<dbReference type="EMBL" id="CP028360">
    <property type="protein sequence ID" value="AXN02436.1"/>
    <property type="molecule type" value="Genomic_DNA"/>
</dbReference>
<proteinExistence type="predicted"/>
<dbReference type="Proteomes" id="UP000257084">
    <property type="component" value="Chromosome"/>
</dbReference>
<keyword evidence="4" id="KW-1185">Reference proteome</keyword>
<dbReference type="GO" id="GO:0031167">
    <property type="term" value="P:rRNA methylation"/>
    <property type="evidence" value="ECO:0007669"/>
    <property type="project" value="InterPro"/>
</dbReference>
<dbReference type="InterPro" id="IPR004398">
    <property type="entry name" value="RNA_MeTrfase_RsmD"/>
</dbReference>
<dbReference type="PIRSF" id="PIRSF004553">
    <property type="entry name" value="CHP00095"/>
    <property type="match status" value="1"/>
</dbReference>
<sequence>MKIRRFKAYRFKSDFRYKKMKISKKIFFNKNIRPTKSNVKKSLFNILNNNIKNKKCVDLFSGSGILGIESLFLGASKVVFNDINYKNIIKVKKNIKKFNFKNVKFYQSNAYTLINRLNNIDIIFIDPPYKICFSNGFINFLKKCITKLNKKGLIYLECSKKYYISSNKFNIFKKKSFGNTSFFIISN</sequence>
<keyword evidence="1 3" id="KW-0489">Methyltransferase</keyword>
<dbReference type="GO" id="GO:0003676">
    <property type="term" value="F:nucleic acid binding"/>
    <property type="evidence" value="ECO:0007669"/>
    <property type="project" value="InterPro"/>
</dbReference>
<evidence type="ECO:0000313" key="4">
    <source>
        <dbReference type="Proteomes" id="UP000257084"/>
    </source>
</evidence>
<evidence type="ECO:0000256" key="2">
    <source>
        <dbReference type="ARBA" id="ARBA00022679"/>
    </source>
</evidence>
<dbReference type="InterPro" id="IPR029063">
    <property type="entry name" value="SAM-dependent_MTases_sf"/>
</dbReference>
<organism evidence="3 4">
    <name type="scientific">Candidatus Vidania fulgoroideorum</name>
    <dbReference type="NCBI Taxonomy" id="881286"/>
    <lineage>
        <taxon>Bacteria</taxon>
        <taxon>Pseudomonadati</taxon>
        <taxon>Pseudomonadota</taxon>
        <taxon>Betaproteobacteria</taxon>
        <taxon>Candidatus Vidania</taxon>
    </lineage>
</organism>
<dbReference type="PROSITE" id="PS00092">
    <property type="entry name" value="N6_MTASE"/>
    <property type="match status" value="1"/>
</dbReference>
<dbReference type="PANTHER" id="PTHR43542:SF1">
    <property type="entry name" value="METHYLTRANSFERASE"/>
    <property type="match status" value="1"/>
</dbReference>
<dbReference type="CDD" id="cd02440">
    <property type="entry name" value="AdoMet_MTases"/>
    <property type="match status" value="1"/>
</dbReference>
<name>A0A346E0D1_9PROT</name>
<dbReference type="Pfam" id="PF03602">
    <property type="entry name" value="Cons_hypoth95"/>
    <property type="match status" value="1"/>
</dbReference>
<dbReference type="AlphaFoldDB" id="A0A346E0D1"/>
<reference evidence="3 4" key="1">
    <citation type="submission" date="2018-03" db="EMBL/GenBank/DDBJ databases">
        <title>A parallel universe: an anciently diverged bacterial symbiosis in a Hawaiian planthopper (Hemiptera: Cixiidae) reveals rearranged nutritional responsibilities.</title>
        <authorList>
            <person name="Bennett G."/>
            <person name="Mao M."/>
        </authorList>
    </citation>
    <scope>NUCLEOTIDE SEQUENCE [LARGE SCALE GENOMIC DNA]</scope>
    <source>
        <strain evidence="3 4">OLIH</strain>
    </source>
</reference>